<organism evidence="2">
    <name type="scientific">hydrothermal vent metagenome</name>
    <dbReference type="NCBI Taxonomy" id="652676"/>
    <lineage>
        <taxon>unclassified sequences</taxon>
        <taxon>metagenomes</taxon>
        <taxon>ecological metagenomes</taxon>
    </lineage>
</organism>
<reference evidence="2" key="1">
    <citation type="submission" date="2016-10" db="EMBL/GenBank/DDBJ databases">
        <authorList>
            <person name="de Groot N.N."/>
        </authorList>
    </citation>
    <scope>NUCLEOTIDE SEQUENCE</scope>
</reference>
<name>A0A1W1D4F2_9ZZZZ</name>
<accession>A0A1W1D4F2</accession>
<keyword evidence="1" id="KW-0812">Transmembrane</keyword>
<proteinExistence type="predicted"/>
<keyword evidence="1" id="KW-1133">Transmembrane helix</keyword>
<dbReference type="AlphaFoldDB" id="A0A1W1D4F2"/>
<evidence type="ECO:0000256" key="1">
    <source>
        <dbReference type="SAM" id="Phobius"/>
    </source>
</evidence>
<protein>
    <submittedName>
        <fullName evidence="2">Putative periplasmic protein</fullName>
    </submittedName>
</protein>
<dbReference type="EMBL" id="FPHP01000041">
    <property type="protein sequence ID" value="SFV75484.1"/>
    <property type="molecule type" value="Genomic_DNA"/>
</dbReference>
<evidence type="ECO:0000313" key="2">
    <source>
        <dbReference type="EMBL" id="SFV75484.1"/>
    </source>
</evidence>
<gene>
    <name evidence="2" type="ORF">MNB_SM-3-669</name>
</gene>
<sequence>MIYLQQYGLEIIIIFLAALVLYILYFVYTRDNYYNKDMKFLIKTIEEIQKEIFYLKKDLKEDKFTKQIKDNNRMSDEEIYQEIERNIYDMMQPYAIALEQIEANIDALKEQVDTRLTSMENGMKQFSIPSSIHAKNDSKVIALYQQGIDIDTIAKELHISNAEIEFILKLNKIK</sequence>
<feature type="transmembrane region" description="Helical" evidence="1">
    <location>
        <begin position="6"/>
        <end position="28"/>
    </location>
</feature>
<keyword evidence="1" id="KW-0472">Membrane</keyword>